<dbReference type="Gene3D" id="3.30.1120.10">
    <property type="match status" value="1"/>
</dbReference>
<feature type="domain" description="Sulfatase N-terminal" evidence="7">
    <location>
        <begin position="26"/>
        <end position="337"/>
    </location>
</feature>
<keyword evidence="2" id="KW-0479">Metal-binding</keyword>
<feature type="signal peptide" evidence="6">
    <location>
        <begin position="1"/>
        <end position="19"/>
    </location>
</feature>
<evidence type="ECO:0000313" key="8">
    <source>
        <dbReference type="EMBL" id="CUN11322.1"/>
    </source>
</evidence>
<dbReference type="EMBL" id="CYXP01000004">
    <property type="protein sequence ID" value="CUN11322.1"/>
    <property type="molecule type" value="Genomic_DNA"/>
</dbReference>
<evidence type="ECO:0000256" key="3">
    <source>
        <dbReference type="ARBA" id="ARBA00022801"/>
    </source>
</evidence>
<protein>
    <submittedName>
        <fullName evidence="8">Arylsulfatase</fullName>
        <ecNumber evidence="8">3.1.6.1</ecNumber>
    </submittedName>
</protein>
<dbReference type="Proteomes" id="UP000095591">
    <property type="component" value="Unassembled WGS sequence"/>
</dbReference>
<proteinExistence type="inferred from homology"/>
<dbReference type="Pfam" id="PF00884">
    <property type="entry name" value="Sulfatase"/>
    <property type="match status" value="1"/>
</dbReference>
<evidence type="ECO:0000256" key="5">
    <source>
        <dbReference type="PIRSR" id="PIRSR600917-52"/>
    </source>
</evidence>
<dbReference type="RefSeq" id="WP_057319320.1">
    <property type="nucleotide sequence ID" value="NZ_CYXP01000004.1"/>
</dbReference>
<dbReference type="FunFam" id="3.40.720.10:FF:000004">
    <property type="entry name" value="Arylsulfatase E"/>
    <property type="match status" value="1"/>
</dbReference>
<feature type="modified residue" description="3-oxoalanine (Ser)" evidence="5">
    <location>
        <position position="74"/>
    </location>
</feature>
<evidence type="ECO:0000256" key="6">
    <source>
        <dbReference type="SAM" id="SignalP"/>
    </source>
</evidence>
<dbReference type="PANTHER" id="PTHR42693:SF53">
    <property type="entry name" value="ENDO-4-O-SULFATASE"/>
    <property type="match status" value="1"/>
</dbReference>
<dbReference type="CDD" id="cd16026">
    <property type="entry name" value="GALNS_like"/>
    <property type="match status" value="1"/>
</dbReference>
<dbReference type="PROSITE" id="PS00523">
    <property type="entry name" value="SULFATASE_1"/>
    <property type="match status" value="1"/>
</dbReference>
<keyword evidence="3 8" id="KW-0378">Hydrolase</keyword>
<dbReference type="InterPro" id="IPR050738">
    <property type="entry name" value="Sulfatase"/>
</dbReference>
<evidence type="ECO:0000256" key="1">
    <source>
        <dbReference type="ARBA" id="ARBA00008779"/>
    </source>
</evidence>
<dbReference type="InterPro" id="IPR024607">
    <property type="entry name" value="Sulfatase_CS"/>
</dbReference>
<comment type="PTM">
    <text evidence="5">The conversion to 3-oxoalanine (also known as C-formylglycine, FGly), of a serine or cysteine residue in prokaryotes and of a cysteine residue in eukaryotes, is critical for catalytic activity.</text>
</comment>
<gene>
    <name evidence="8" type="primary">atsA_6</name>
    <name evidence="8" type="ORF">ERS852429_01991</name>
</gene>
<keyword evidence="4" id="KW-0106">Calcium</keyword>
<comment type="similarity">
    <text evidence="1">Belongs to the sulfatase family.</text>
</comment>
<dbReference type="Pfam" id="PF14707">
    <property type="entry name" value="Sulfatase_C"/>
    <property type="match status" value="1"/>
</dbReference>
<organism evidence="8 9">
    <name type="scientific">Parabacteroides distasonis</name>
    <dbReference type="NCBI Taxonomy" id="823"/>
    <lineage>
        <taxon>Bacteria</taxon>
        <taxon>Pseudomonadati</taxon>
        <taxon>Bacteroidota</taxon>
        <taxon>Bacteroidia</taxon>
        <taxon>Bacteroidales</taxon>
        <taxon>Tannerellaceae</taxon>
        <taxon>Parabacteroides</taxon>
    </lineage>
</organism>
<dbReference type="AlphaFoldDB" id="A0A173U8G6"/>
<name>A0A173U8G6_PARDI</name>
<dbReference type="PANTHER" id="PTHR42693">
    <property type="entry name" value="ARYLSULFATASE FAMILY MEMBER"/>
    <property type="match status" value="1"/>
</dbReference>
<dbReference type="InterPro" id="IPR000917">
    <property type="entry name" value="Sulfatase_N"/>
</dbReference>
<dbReference type="GO" id="GO:0004065">
    <property type="term" value="F:arylsulfatase activity"/>
    <property type="evidence" value="ECO:0007669"/>
    <property type="project" value="UniProtKB-EC"/>
</dbReference>
<dbReference type="Gene3D" id="3.40.720.10">
    <property type="entry name" value="Alkaline Phosphatase, subunit A"/>
    <property type="match status" value="1"/>
</dbReference>
<dbReference type="PROSITE" id="PS00149">
    <property type="entry name" value="SULFATASE_2"/>
    <property type="match status" value="1"/>
</dbReference>
<evidence type="ECO:0000259" key="7">
    <source>
        <dbReference type="Pfam" id="PF00884"/>
    </source>
</evidence>
<dbReference type="EC" id="3.1.6.1" evidence="8"/>
<keyword evidence="6" id="KW-0732">Signal</keyword>
<evidence type="ECO:0000256" key="4">
    <source>
        <dbReference type="ARBA" id="ARBA00022837"/>
    </source>
</evidence>
<sequence length="468" mass="52412">MKLISNIISVLAFSGAAVATQAAERPNVIIVFIDDFGYGDLGCYGSTKHRTPHIDQMAKEGIRLTDFYVGSSVSTPSRSALLTGCYPRRVSMHVNADPTPLMSKGRQVLFPASHKGLNPGEITIAELMKEQGYATACIGKWHLGDQLPFLPTRQGFDYYYGIPYSNDMDRPYCPLPLMEQEEVIVAPVGHDSLTIRYTNKTVEFIKSHKESPFFIYLCHNMTHNPLAASPAFKGKSQNGLYGDATEELDWSMGVLLETLKEEGLDQNTLVIFTSDNGADEHFGGTNRPLRGQKGTTYEGGFRVPCIMRWPAKIPAGQETDNLVTSMDFLPTLAHYCGYAVPSDRVIDGHNVSGILEGESMASPTETFYYYQKQQLQAVRWGNWKYHLPLKERIKGPHFPDTEVGEARLYNLANDLSETTNVIDKHPEVVTKMKQWIEQVRSDMGDWGYEGRNQRPAGIIDEPFPRLLK</sequence>
<dbReference type="SUPFAM" id="SSF53649">
    <property type="entry name" value="Alkaline phosphatase-like"/>
    <property type="match status" value="1"/>
</dbReference>
<evidence type="ECO:0000313" key="9">
    <source>
        <dbReference type="Proteomes" id="UP000095591"/>
    </source>
</evidence>
<accession>A0A173U8G6</accession>
<evidence type="ECO:0000256" key="2">
    <source>
        <dbReference type="ARBA" id="ARBA00022723"/>
    </source>
</evidence>
<reference evidence="8 9" key="1">
    <citation type="submission" date="2015-09" db="EMBL/GenBank/DDBJ databases">
        <authorList>
            <consortium name="Pathogen Informatics"/>
        </authorList>
    </citation>
    <scope>NUCLEOTIDE SEQUENCE [LARGE SCALE GENOMIC DNA]</scope>
    <source>
        <strain evidence="8 9">2789STDY5608872</strain>
    </source>
</reference>
<dbReference type="InterPro" id="IPR017850">
    <property type="entry name" value="Alkaline_phosphatase_core_sf"/>
</dbReference>
<dbReference type="GO" id="GO:0046872">
    <property type="term" value="F:metal ion binding"/>
    <property type="evidence" value="ECO:0007669"/>
    <property type="project" value="UniProtKB-KW"/>
</dbReference>
<feature type="chain" id="PRO_5008012862" evidence="6">
    <location>
        <begin position="20"/>
        <end position="468"/>
    </location>
</feature>